<evidence type="ECO:0000313" key="10">
    <source>
        <dbReference type="Proteomes" id="UP001501285"/>
    </source>
</evidence>
<keyword evidence="3 6" id="KW-0238">DNA-binding</keyword>
<feature type="DNA-binding region" description="OmpR/PhoB-type" evidence="6">
    <location>
        <begin position="143"/>
        <end position="237"/>
    </location>
</feature>
<evidence type="ECO:0000256" key="5">
    <source>
        <dbReference type="PROSITE-ProRule" id="PRU00169"/>
    </source>
</evidence>
<name>A0ABP5G2F3_9MICO</name>
<reference evidence="10" key="1">
    <citation type="journal article" date="2019" name="Int. J. Syst. Evol. Microbiol.">
        <title>The Global Catalogue of Microorganisms (GCM) 10K type strain sequencing project: providing services to taxonomists for standard genome sequencing and annotation.</title>
        <authorList>
            <consortium name="The Broad Institute Genomics Platform"/>
            <consortium name="The Broad Institute Genome Sequencing Center for Infectious Disease"/>
            <person name="Wu L."/>
            <person name="Ma J."/>
        </authorList>
    </citation>
    <scope>NUCLEOTIDE SEQUENCE [LARGE SCALE GENOMIC DNA]</scope>
    <source>
        <strain evidence="10">JCM 14283</strain>
    </source>
</reference>
<dbReference type="InterPro" id="IPR036388">
    <property type="entry name" value="WH-like_DNA-bd_sf"/>
</dbReference>
<keyword evidence="10" id="KW-1185">Reference proteome</keyword>
<keyword evidence="1 5" id="KW-0597">Phosphoprotein</keyword>
<proteinExistence type="predicted"/>
<keyword evidence="4" id="KW-0804">Transcription</keyword>
<dbReference type="InterPro" id="IPR001867">
    <property type="entry name" value="OmpR/PhoB-type_DNA-bd"/>
</dbReference>
<evidence type="ECO:0000313" key="9">
    <source>
        <dbReference type="EMBL" id="GAA2036145.1"/>
    </source>
</evidence>
<gene>
    <name evidence="9" type="ORF">GCM10009740_29110</name>
</gene>
<dbReference type="InterPro" id="IPR039420">
    <property type="entry name" value="WalR-like"/>
</dbReference>
<evidence type="ECO:0000256" key="6">
    <source>
        <dbReference type="PROSITE-ProRule" id="PRU01091"/>
    </source>
</evidence>
<dbReference type="InterPro" id="IPR001789">
    <property type="entry name" value="Sig_transdc_resp-reg_receiver"/>
</dbReference>
<dbReference type="EMBL" id="BAAANB010000021">
    <property type="protein sequence ID" value="GAA2036145.1"/>
    <property type="molecule type" value="Genomic_DNA"/>
</dbReference>
<sequence length="260" mass="28339">MEQGYAARSPRGGEPTLLVVEDDQTINQAVTDRLVAEGFRVIQAFDGPSAVTAHAEHAPDLVVLDVMLPGFDGLEVCRRIQATRPVPVLMLTARTDETDLLVGLGVGADDYVTKPFRMREVVARIRALLRRVDRARELATEQPPVLVVGDLSVDRGARRVAVRGSEVHLTPLEFDLLLALAGEPGAVRLRDELMREVWGWADASGTRTLDSHVKSLRAKIGSGRVRTVHGVGYALESGDLLYDVAGRDPLERQPAGEEAR</sequence>
<protein>
    <submittedName>
        <fullName evidence="9">Response regulator transcription factor</fullName>
    </submittedName>
</protein>
<evidence type="ECO:0000259" key="8">
    <source>
        <dbReference type="PROSITE" id="PS51755"/>
    </source>
</evidence>
<feature type="domain" description="OmpR/PhoB-type" evidence="8">
    <location>
        <begin position="143"/>
        <end position="237"/>
    </location>
</feature>
<dbReference type="Proteomes" id="UP001501285">
    <property type="component" value="Unassembled WGS sequence"/>
</dbReference>
<dbReference type="RefSeq" id="WP_343992575.1">
    <property type="nucleotide sequence ID" value="NZ_BAAANB010000021.1"/>
</dbReference>
<dbReference type="Gene3D" id="3.40.50.2300">
    <property type="match status" value="1"/>
</dbReference>
<evidence type="ECO:0000256" key="3">
    <source>
        <dbReference type="ARBA" id="ARBA00023125"/>
    </source>
</evidence>
<dbReference type="SUPFAM" id="SSF46894">
    <property type="entry name" value="C-terminal effector domain of the bipartite response regulators"/>
    <property type="match status" value="1"/>
</dbReference>
<dbReference type="SMART" id="SM00862">
    <property type="entry name" value="Trans_reg_C"/>
    <property type="match status" value="1"/>
</dbReference>
<evidence type="ECO:0000256" key="2">
    <source>
        <dbReference type="ARBA" id="ARBA00023015"/>
    </source>
</evidence>
<accession>A0ABP5G2F3</accession>
<dbReference type="Gene3D" id="1.10.10.10">
    <property type="entry name" value="Winged helix-like DNA-binding domain superfamily/Winged helix DNA-binding domain"/>
    <property type="match status" value="1"/>
</dbReference>
<dbReference type="PANTHER" id="PTHR48111">
    <property type="entry name" value="REGULATOR OF RPOS"/>
    <property type="match status" value="1"/>
</dbReference>
<dbReference type="PROSITE" id="PS50110">
    <property type="entry name" value="RESPONSE_REGULATORY"/>
    <property type="match status" value="1"/>
</dbReference>
<dbReference type="CDD" id="cd00383">
    <property type="entry name" value="trans_reg_C"/>
    <property type="match status" value="1"/>
</dbReference>
<evidence type="ECO:0000256" key="1">
    <source>
        <dbReference type="ARBA" id="ARBA00022553"/>
    </source>
</evidence>
<dbReference type="InterPro" id="IPR016032">
    <property type="entry name" value="Sig_transdc_resp-reg_C-effctor"/>
</dbReference>
<dbReference type="SMART" id="SM00448">
    <property type="entry name" value="REC"/>
    <property type="match status" value="1"/>
</dbReference>
<keyword evidence="2" id="KW-0805">Transcription regulation</keyword>
<dbReference type="Pfam" id="PF00072">
    <property type="entry name" value="Response_reg"/>
    <property type="match status" value="1"/>
</dbReference>
<evidence type="ECO:0000259" key="7">
    <source>
        <dbReference type="PROSITE" id="PS50110"/>
    </source>
</evidence>
<dbReference type="InterPro" id="IPR011006">
    <property type="entry name" value="CheY-like_superfamily"/>
</dbReference>
<dbReference type="Gene3D" id="6.10.250.690">
    <property type="match status" value="1"/>
</dbReference>
<feature type="domain" description="Response regulatory" evidence="7">
    <location>
        <begin position="16"/>
        <end position="129"/>
    </location>
</feature>
<dbReference type="CDD" id="cd17574">
    <property type="entry name" value="REC_OmpR"/>
    <property type="match status" value="1"/>
</dbReference>
<dbReference type="Pfam" id="PF00486">
    <property type="entry name" value="Trans_reg_C"/>
    <property type="match status" value="1"/>
</dbReference>
<feature type="modified residue" description="4-aspartylphosphate" evidence="5">
    <location>
        <position position="65"/>
    </location>
</feature>
<dbReference type="PROSITE" id="PS51755">
    <property type="entry name" value="OMPR_PHOB"/>
    <property type="match status" value="1"/>
</dbReference>
<organism evidence="9 10">
    <name type="scientific">Terrabacter terrae</name>
    <dbReference type="NCBI Taxonomy" id="318434"/>
    <lineage>
        <taxon>Bacteria</taxon>
        <taxon>Bacillati</taxon>
        <taxon>Actinomycetota</taxon>
        <taxon>Actinomycetes</taxon>
        <taxon>Micrococcales</taxon>
        <taxon>Intrasporangiaceae</taxon>
        <taxon>Terrabacter</taxon>
    </lineage>
</organism>
<dbReference type="SUPFAM" id="SSF52172">
    <property type="entry name" value="CheY-like"/>
    <property type="match status" value="1"/>
</dbReference>
<dbReference type="PANTHER" id="PTHR48111:SF4">
    <property type="entry name" value="DNA-BINDING DUAL TRANSCRIPTIONAL REGULATOR OMPR"/>
    <property type="match status" value="1"/>
</dbReference>
<comment type="caution">
    <text evidence="9">The sequence shown here is derived from an EMBL/GenBank/DDBJ whole genome shotgun (WGS) entry which is preliminary data.</text>
</comment>
<evidence type="ECO:0000256" key="4">
    <source>
        <dbReference type="ARBA" id="ARBA00023163"/>
    </source>
</evidence>